<dbReference type="PANTHER" id="PTHR47471:SF1">
    <property type="entry name" value="PROTEIN ESSENTIAL FOR POTEXVIRUS ACCUMULATION 1"/>
    <property type="match status" value="1"/>
</dbReference>
<dbReference type="Gene3D" id="3.30.1490.40">
    <property type="match status" value="1"/>
</dbReference>
<dbReference type="PROSITE" id="PS50829">
    <property type="entry name" value="GYF"/>
    <property type="match status" value="1"/>
</dbReference>
<feature type="compositionally biased region" description="Polar residues" evidence="1">
    <location>
        <begin position="1496"/>
        <end position="1506"/>
    </location>
</feature>
<feature type="compositionally biased region" description="Polar residues" evidence="1">
    <location>
        <begin position="560"/>
        <end position="575"/>
    </location>
</feature>
<dbReference type="InterPro" id="IPR035445">
    <property type="entry name" value="GYF-like_dom_sf"/>
</dbReference>
<dbReference type="Proteomes" id="UP001412067">
    <property type="component" value="Unassembled WGS sequence"/>
</dbReference>
<feature type="domain" description="GYF" evidence="2">
    <location>
        <begin position="623"/>
        <end position="674"/>
    </location>
</feature>
<feature type="region of interest" description="Disordered" evidence="1">
    <location>
        <begin position="1463"/>
        <end position="1527"/>
    </location>
</feature>
<name>A0ABR2MEP4_9ASPA</name>
<dbReference type="PANTHER" id="PTHR47471">
    <property type="entry name" value="GYF DOMAIN-CONTAINING PROTEIN"/>
    <property type="match status" value="1"/>
</dbReference>
<sequence length="1527" mass="168195">MLIPSTPSLLTLHRLRSPKVSTLRIIPSRVYRFFFAKRLHTLIYASGPWFFGFADMQGPDSSFPLSPQWLLPKFGDNKLVQATGENNTDPLKSLGNVEDHNVVEKRKDVFRPFFHDTEKVSHDSWADEERDANSVIRRDLQKEGEEFVDSRKLERWSNNSSRYPNESRHFQSERWSGSGSRESAYEPRRESKWNTRWGPDDKVSENWRDKCPGKDGDSSFNKGVQHQTVHAKDIKSQGKDTDKEGEHSSRSWRSSMAVNRGRGEAGTYLPSITNKPASMFGYGRGKGDTGAYAFSADRSRVGSSTNNTSGGPTRQFPVGTTADRLNGSHRDPPGLRYNRIKLFDIYRMTDLKGYGKTFEFQEFPSLIQADHLVPLALTAPIAEELVILEAIEKGEILSSGIPQALKDGSIGKNSVDSGLLHLTTSGIGEDVAPVVSGYRDEKTNHGKKGCAPYADNAVFAKSSRLLDLKVPESLGQFQEAKLRVEAIKFEDTPNSTHASNNRVIKLENTIPWRSQSVGGRSLSSSNDFLRDLADDVSRSSDIGWLNTREEMGIELRSRGADSSSYIGGDTQQQDPDNLRPGMRTDSLIRKQPSSSIEHGFADPSILREKLTDRKPQQYPSPEHLSLFYKDPHGQVQGPFSGSNLIEWFDAGYFGIDLLVRFASAPANTPFLMLGDVIPQLRTRVRPPPGFGSSRPNDIVEVPNRGKIGGADGVHVGLSDVVLKKNDQVLGNESKVEAENKFLESLMAGRISSALSESFLLSEGMQGYNGLAGRPSLELDNLSDMKYILQKMSLEQQNLSTPFRPGSDPLSIKADNFREVPIPPKFLPQIGEIPHQQHLDLFSILQSATNKTTPPPINSAWPNFSEIQDASNSCGSINIMKDALGLHPNQQIPQTRFGAPPNMLQTQFQHSLPNQTPFFGLPSGVIPLEKSVSPEYSQDVHMANLLQQQYMLTQNIHSQAEVDNANAAVKSPILQMHEVARSNHPVNVFDYNNSHVLGLSDLQLHGAQDTRIADGTEHSSLSLPDQVIDLAIRSNEKGFPPLLDVEPIQISIPKQMVSISDDSAVSQGLPQTNENVTVTSNAVKDTFSLEKDKIGHYLDPTGSEMIERVKVSFPAISKQACGETPGAKVVDDAELCKVKKSSEKKSRKHKNFQLLKLAPGLKSKPTLETGVEKHITMEAAEPLPRTELKPLMESLDSHGTHLSSEVALDKETKVDEAKVKEVESVPSSSNNPAWKPTPGQKVKSLLEIQVEEQNKAQQQLFAVGTMHNNILPNVYTPSEQKLAVDTVQYDNFPQSVSENPWGSRSQLHDVLAEEVLSKLSEGNSEEKGTYLSPAPDQNEVAVDHDFIEAKDTRKARKKAAKSKVIAIKSSSPGNAAALSISANIVEQTKATLQPQQDKELLPSPPSAPSLGDFVFWKGEEASTVPPPVWSTDSVKIQRPALLKDIFREQDKTAKSVRLQIPTQSLTKVKPSKGNGGGSSLVQVSGSPPSKGQLASPLKTSFLSSGQQKPAAEDDLFWGPINQTKQSSR</sequence>
<feature type="compositionally biased region" description="Low complexity" evidence="1">
    <location>
        <begin position="1478"/>
        <end position="1488"/>
    </location>
</feature>
<dbReference type="SMART" id="SM00444">
    <property type="entry name" value="GYF"/>
    <property type="match status" value="1"/>
</dbReference>
<evidence type="ECO:0000259" key="2">
    <source>
        <dbReference type="PROSITE" id="PS50829"/>
    </source>
</evidence>
<feature type="compositionally biased region" description="Polar residues" evidence="1">
    <location>
        <begin position="301"/>
        <end position="312"/>
    </location>
</feature>
<feature type="region of interest" description="Disordered" evidence="1">
    <location>
        <begin position="300"/>
        <end position="331"/>
    </location>
</feature>
<gene>
    <name evidence="3" type="ORF">KSP40_PGU021171</name>
</gene>
<proteinExistence type="predicted"/>
<feature type="compositionally biased region" description="Basic and acidic residues" evidence="1">
    <location>
        <begin position="230"/>
        <end position="249"/>
    </location>
</feature>
<keyword evidence="4" id="KW-1185">Reference proteome</keyword>
<accession>A0ABR2MEP4</accession>
<reference evidence="3 4" key="1">
    <citation type="journal article" date="2022" name="Nat. Plants">
        <title>Genomes of leafy and leafless Platanthera orchids illuminate the evolution of mycoheterotrophy.</title>
        <authorList>
            <person name="Li M.H."/>
            <person name="Liu K.W."/>
            <person name="Li Z."/>
            <person name="Lu H.C."/>
            <person name="Ye Q.L."/>
            <person name="Zhang D."/>
            <person name="Wang J.Y."/>
            <person name="Li Y.F."/>
            <person name="Zhong Z.M."/>
            <person name="Liu X."/>
            <person name="Yu X."/>
            <person name="Liu D.K."/>
            <person name="Tu X.D."/>
            <person name="Liu B."/>
            <person name="Hao Y."/>
            <person name="Liao X.Y."/>
            <person name="Jiang Y.T."/>
            <person name="Sun W.H."/>
            <person name="Chen J."/>
            <person name="Chen Y.Q."/>
            <person name="Ai Y."/>
            <person name="Zhai J.W."/>
            <person name="Wu S.S."/>
            <person name="Zhou Z."/>
            <person name="Hsiao Y.Y."/>
            <person name="Wu W.L."/>
            <person name="Chen Y.Y."/>
            <person name="Lin Y.F."/>
            <person name="Hsu J.L."/>
            <person name="Li C.Y."/>
            <person name="Wang Z.W."/>
            <person name="Zhao X."/>
            <person name="Zhong W.Y."/>
            <person name="Ma X.K."/>
            <person name="Ma L."/>
            <person name="Huang J."/>
            <person name="Chen G.Z."/>
            <person name="Huang M.Z."/>
            <person name="Huang L."/>
            <person name="Peng D.H."/>
            <person name="Luo Y.B."/>
            <person name="Zou S.Q."/>
            <person name="Chen S.P."/>
            <person name="Lan S."/>
            <person name="Tsai W.C."/>
            <person name="Van de Peer Y."/>
            <person name="Liu Z.J."/>
        </authorList>
    </citation>
    <scope>NUCLEOTIDE SEQUENCE [LARGE SCALE GENOMIC DNA]</scope>
    <source>
        <strain evidence="3">Lor288</strain>
    </source>
</reference>
<feature type="compositionally biased region" description="Polar residues" evidence="1">
    <location>
        <begin position="218"/>
        <end position="228"/>
    </location>
</feature>
<organism evidence="3 4">
    <name type="scientific">Platanthera guangdongensis</name>
    <dbReference type="NCBI Taxonomy" id="2320717"/>
    <lineage>
        <taxon>Eukaryota</taxon>
        <taxon>Viridiplantae</taxon>
        <taxon>Streptophyta</taxon>
        <taxon>Embryophyta</taxon>
        <taxon>Tracheophyta</taxon>
        <taxon>Spermatophyta</taxon>
        <taxon>Magnoliopsida</taxon>
        <taxon>Liliopsida</taxon>
        <taxon>Asparagales</taxon>
        <taxon>Orchidaceae</taxon>
        <taxon>Orchidoideae</taxon>
        <taxon>Orchideae</taxon>
        <taxon>Orchidinae</taxon>
        <taxon>Platanthera</taxon>
    </lineage>
</organism>
<dbReference type="CDD" id="cd00072">
    <property type="entry name" value="GYF"/>
    <property type="match status" value="1"/>
</dbReference>
<dbReference type="InterPro" id="IPR003169">
    <property type="entry name" value="GYF"/>
</dbReference>
<dbReference type="SUPFAM" id="SSF55277">
    <property type="entry name" value="GYF domain"/>
    <property type="match status" value="1"/>
</dbReference>
<comment type="caution">
    <text evidence="3">The sequence shown here is derived from an EMBL/GenBank/DDBJ whole genome shotgun (WGS) entry which is preliminary data.</text>
</comment>
<protein>
    <recommendedName>
        <fullName evidence="2">GYF domain-containing protein</fullName>
    </recommendedName>
</protein>
<evidence type="ECO:0000256" key="1">
    <source>
        <dbReference type="SAM" id="MobiDB-lite"/>
    </source>
</evidence>
<feature type="region of interest" description="Disordered" evidence="1">
    <location>
        <begin position="157"/>
        <end position="270"/>
    </location>
</feature>
<feature type="region of interest" description="Disordered" evidence="1">
    <location>
        <begin position="556"/>
        <end position="605"/>
    </location>
</feature>
<feature type="compositionally biased region" description="Low complexity" evidence="1">
    <location>
        <begin position="173"/>
        <end position="182"/>
    </location>
</feature>
<feature type="compositionally biased region" description="Basic and acidic residues" evidence="1">
    <location>
        <begin position="183"/>
        <end position="217"/>
    </location>
</feature>
<dbReference type="Pfam" id="PF02213">
    <property type="entry name" value="GYF"/>
    <property type="match status" value="1"/>
</dbReference>
<dbReference type="EMBL" id="JBBWWR010000008">
    <property type="protein sequence ID" value="KAK8962471.1"/>
    <property type="molecule type" value="Genomic_DNA"/>
</dbReference>
<evidence type="ECO:0000313" key="3">
    <source>
        <dbReference type="EMBL" id="KAK8962471.1"/>
    </source>
</evidence>
<evidence type="ECO:0000313" key="4">
    <source>
        <dbReference type="Proteomes" id="UP001412067"/>
    </source>
</evidence>